<dbReference type="EMBL" id="GGEC01091899">
    <property type="protein sequence ID" value="MBX72383.1"/>
    <property type="molecule type" value="Transcribed_RNA"/>
</dbReference>
<name>A0A2P2QZI8_RHIMU</name>
<sequence length="21" mass="2515">MKRVMDASQICYRSQLMLILD</sequence>
<accession>A0A2P2QZI8</accession>
<organism evidence="1">
    <name type="scientific">Rhizophora mucronata</name>
    <name type="common">Asiatic mangrove</name>
    <dbReference type="NCBI Taxonomy" id="61149"/>
    <lineage>
        <taxon>Eukaryota</taxon>
        <taxon>Viridiplantae</taxon>
        <taxon>Streptophyta</taxon>
        <taxon>Embryophyta</taxon>
        <taxon>Tracheophyta</taxon>
        <taxon>Spermatophyta</taxon>
        <taxon>Magnoliopsida</taxon>
        <taxon>eudicotyledons</taxon>
        <taxon>Gunneridae</taxon>
        <taxon>Pentapetalae</taxon>
        <taxon>rosids</taxon>
        <taxon>fabids</taxon>
        <taxon>Malpighiales</taxon>
        <taxon>Rhizophoraceae</taxon>
        <taxon>Rhizophora</taxon>
    </lineage>
</organism>
<reference evidence="1" key="1">
    <citation type="submission" date="2018-02" db="EMBL/GenBank/DDBJ databases">
        <title>Rhizophora mucronata_Transcriptome.</title>
        <authorList>
            <person name="Meera S.P."/>
            <person name="Sreeshan A."/>
            <person name="Augustine A."/>
        </authorList>
    </citation>
    <scope>NUCLEOTIDE SEQUENCE</scope>
    <source>
        <tissue evidence="1">Leaf</tissue>
    </source>
</reference>
<dbReference type="AlphaFoldDB" id="A0A2P2QZI8"/>
<proteinExistence type="predicted"/>
<evidence type="ECO:0000313" key="1">
    <source>
        <dbReference type="EMBL" id="MBX72383.1"/>
    </source>
</evidence>
<protein>
    <submittedName>
        <fullName evidence="1">Uncharacterized protein</fullName>
    </submittedName>
</protein>